<evidence type="ECO:0000313" key="2">
    <source>
        <dbReference type="EMBL" id="SDE53771.1"/>
    </source>
</evidence>
<dbReference type="Proteomes" id="UP000243205">
    <property type="component" value="Unassembled WGS sequence"/>
</dbReference>
<reference evidence="3" key="1">
    <citation type="submission" date="2016-10" db="EMBL/GenBank/DDBJ databases">
        <authorList>
            <person name="Varghese N."/>
            <person name="Submissions S."/>
        </authorList>
    </citation>
    <scope>NUCLEOTIDE SEQUENCE [LARGE SCALE GENOMIC DNA]</scope>
    <source>
        <strain evidence="3">DSM 8987</strain>
    </source>
</reference>
<sequence length="45" mass="5131">MNPSAPHSDKKTTKKRILWSELLLLAIALLFLTHDIIITNILAYL</sequence>
<dbReference type="EMBL" id="FNAQ01000015">
    <property type="protein sequence ID" value="SDE53771.1"/>
    <property type="molecule type" value="Genomic_DNA"/>
</dbReference>
<name>A0A1G7DQG7_9BACT</name>
<proteinExistence type="predicted"/>
<keyword evidence="1" id="KW-0812">Transmembrane</keyword>
<dbReference type="RefSeq" id="WP_171906416.1">
    <property type="nucleotide sequence ID" value="NZ_FNAQ01000015.1"/>
</dbReference>
<organism evidence="2 3">
    <name type="scientific">Desulfuromonas thiophila</name>
    <dbReference type="NCBI Taxonomy" id="57664"/>
    <lineage>
        <taxon>Bacteria</taxon>
        <taxon>Pseudomonadati</taxon>
        <taxon>Thermodesulfobacteriota</taxon>
        <taxon>Desulfuromonadia</taxon>
        <taxon>Desulfuromonadales</taxon>
        <taxon>Desulfuromonadaceae</taxon>
        <taxon>Desulfuromonas</taxon>
    </lineage>
</organism>
<keyword evidence="3" id="KW-1185">Reference proteome</keyword>
<evidence type="ECO:0000313" key="3">
    <source>
        <dbReference type="Proteomes" id="UP000243205"/>
    </source>
</evidence>
<keyword evidence="1" id="KW-1133">Transmembrane helix</keyword>
<feature type="transmembrane region" description="Helical" evidence="1">
    <location>
        <begin position="21"/>
        <end position="44"/>
    </location>
</feature>
<keyword evidence="1" id="KW-0472">Membrane</keyword>
<protein>
    <submittedName>
        <fullName evidence="2">Uncharacterized protein</fullName>
    </submittedName>
</protein>
<dbReference type="AlphaFoldDB" id="A0A1G7DQG7"/>
<evidence type="ECO:0000256" key="1">
    <source>
        <dbReference type="SAM" id="Phobius"/>
    </source>
</evidence>
<accession>A0A1G7DQG7</accession>
<gene>
    <name evidence="2" type="ORF">SAMN05661003_11511</name>
</gene>